<dbReference type="OrthoDB" id="10068504at2759"/>
<comment type="subcellular location">
    <subcellularLocation>
        <location evidence="1">Membrane</location>
        <topology evidence="1">Multi-pass membrane protein</topology>
    </subcellularLocation>
</comment>
<keyword evidence="6" id="KW-0375">Hydrogen ion transport</keyword>
<dbReference type="GeneID" id="110246691"/>
<evidence type="ECO:0000256" key="9">
    <source>
        <dbReference type="ARBA" id="ARBA00023136"/>
    </source>
</evidence>
<evidence type="ECO:0000256" key="1">
    <source>
        <dbReference type="ARBA" id="ARBA00004141"/>
    </source>
</evidence>
<feature type="transmembrane region" description="Helical" evidence="12">
    <location>
        <begin position="124"/>
        <end position="147"/>
    </location>
</feature>
<evidence type="ECO:0000256" key="5">
    <source>
        <dbReference type="ARBA" id="ARBA00022692"/>
    </source>
</evidence>
<keyword evidence="4" id="KW-0138">CF(0)</keyword>
<dbReference type="CDD" id="cd00310">
    <property type="entry name" value="ATP-synt_Fo_a_6"/>
    <property type="match status" value="1"/>
</dbReference>
<organism evidence="13 14">
    <name type="scientific">Exaiptasia diaphana</name>
    <name type="common">Tropical sea anemone</name>
    <name type="synonym">Aiptasia pulchella</name>
    <dbReference type="NCBI Taxonomy" id="2652724"/>
    <lineage>
        <taxon>Eukaryota</taxon>
        <taxon>Metazoa</taxon>
        <taxon>Cnidaria</taxon>
        <taxon>Anthozoa</taxon>
        <taxon>Hexacorallia</taxon>
        <taxon>Actiniaria</taxon>
        <taxon>Aiptasiidae</taxon>
        <taxon>Exaiptasia</taxon>
    </lineage>
</organism>
<proteinExistence type="inferred from homology"/>
<dbReference type="Gene3D" id="1.20.120.220">
    <property type="entry name" value="ATP synthase, F0 complex, subunit A"/>
    <property type="match status" value="1"/>
</dbReference>
<keyword evidence="7 12" id="KW-1133">Transmembrane helix</keyword>
<feature type="transmembrane region" description="Helical" evidence="12">
    <location>
        <begin position="20"/>
        <end position="38"/>
    </location>
</feature>
<feature type="transmembrane region" description="Helical" evidence="12">
    <location>
        <begin position="234"/>
        <end position="257"/>
    </location>
</feature>
<evidence type="ECO:0000256" key="2">
    <source>
        <dbReference type="ARBA" id="ARBA00006810"/>
    </source>
</evidence>
<keyword evidence="9 12" id="KW-0472">Membrane</keyword>
<accession>A0A913XRU9</accession>
<evidence type="ECO:0000313" key="14">
    <source>
        <dbReference type="Proteomes" id="UP000887567"/>
    </source>
</evidence>
<evidence type="ECO:0000256" key="11">
    <source>
        <dbReference type="ARBA" id="ARBA00032954"/>
    </source>
</evidence>
<keyword evidence="10" id="KW-0066">ATP synthesis</keyword>
<feature type="transmembrane region" description="Helical" evidence="12">
    <location>
        <begin position="209"/>
        <end position="228"/>
    </location>
</feature>
<keyword evidence="3" id="KW-0813">Transport</keyword>
<keyword evidence="5 12" id="KW-0812">Transmembrane</keyword>
<evidence type="ECO:0000313" key="13">
    <source>
        <dbReference type="EnsemblMetazoa" id="XP_020908715.1"/>
    </source>
</evidence>
<sequence length="263" mass="28214">MDLGTLLTPKGVVTVLSDQIVIMILGALLLCLVFPALARKRQGAEGTASLVPKGFAAFVEMVCEYWRKEVAEPHLGEHADKFIKFIWSAFFFVLTMNVLGLLPLAAVTPMLTGLHIGGTPTGNIWVTSTLAIMVMILMVVNGLRYGGKAYLAHFSPGPIWMAPLMIPVEVMGLIAKIFALAVRLFANMVAGHVLLAVLLMMILMSGQALGAAAGGGIGIVLVIAGVAVNMLEIFVAFLQAFIFTYLTTLFIGMSVNVHHDEHH</sequence>
<dbReference type="Pfam" id="PF00119">
    <property type="entry name" value="ATP-synt_A"/>
    <property type="match status" value="1"/>
</dbReference>
<keyword evidence="8" id="KW-0406">Ion transport</keyword>
<dbReference type="GO" id="GO:0046933">
    <property type="term" value="F:proton-transporting ATP synthase activity, rotational mechanism"/>
    <property type="evidence" value="ECO:0007669"/>
    <property type="project" value="TreeGrafter"/>
</dbReference>
<dbReference type="PRINTS" id="PR00123">
    <property type="entry name" value="ATPASEA"/>
</dbReference>
<dbReference type="EnsemblMetazoa" id="XM_021053056.1">
    <property type="protein sequence ID" value="XP_020908715.1"/>
    <property type="gene ID" value="LOC110246691"/>
</dbReference>
<evidence type="ECO:0000256" key="6">
    <source>
        <dbReference type="ARBA" id="ARBA00022781"/>
    </source>
</evidence>
<comment type="similarity">
    <text evidence="2">Belongs to the ATPase A chain family.</text>
</comment>
<dbReference type="InterPro" id="IPR045083">
    <property type="entry name" value="ATP_synth_F0_asu_bact/mt"/>
</dbReference>
<dbReference type="PROSITE" id="PS00449">
    <property type="entry name" value="ATPASE_A"/>
    <property type="match status" value="1"/>
</dbReference>
<evidence type="ECO:0000256" key="7">
    <source>
        <dbReference type="ARBA" id="ARBA00022989"/>
    </source>
</evidence>
<dbReference type="KEGG" id="epa:110246691"/>
<dbReference type="AlphaFoldDB" id="A0A913XRU9"/>
<evidence type="ECO:0000256" key="3">
    <source>
        <dbReference type="ARBA" id="ARBA00022448"/>
    </source>
</evidence>
<dbReference type="PANTHER" id="PTHR11410:SF0">
    <property type="entry name" value="ATP SYNTHASE SUBUNIT A"/>
    <property type="match status" value="1"/>
</dbReference>
<protein>
    <recommendedName>
        <fullName evidence="11">F-ATPase protein 6</fullName>
    </recommendedName>
</protein>
<dbReference type="InterPro" id="IPR035908">
    <property type="entry name" value="F0_ATP_A_sf"/>
</dbReference>
<dbReference type="Proteomes" id="UP000887567">
    <property type="component" value="Unplaced"/>
</dbReference>
<dbReference type="PANTHER" id="PTHR11410">
    <property type="entry name" value="ATP SYNTHASE SUBUNIT A"/>
    <property type="match status" value="1"/>
</dbReference>
<name>A0A913XRU9_EXADI</name>
<evidence type="ECO:0000256" key="8">
    <source>
        <dbReference type="ARBA" id="ARBA00023065"/>
    </source>
</evidence>
<dbReference type="RefSeq" id="XP_020908715.1">
    <property type="nucleotide sequence ID" value="XM_021053056.1"/>
</dbReference>
<evidence type="ECO:0000256" key="4">
    <source>
        <dbReference type="ARBA" id="ARBA00022547"/>
    </source>
</evidence>
<feature type="transmembrane region" description="Helical" evidence="12">
    <location>
        <begin position="85"/>
        <end position="104"/>
    </location>
</feature>
<keyword evidence="14" id="KW-1185">Reference proteome</keyword>
<evidence type="ECO:0000256" key="12">
    <source>
        <dbReference type="SAM" id="Phobius"/>
    </source>
</evidence>
<dbReference type="SUPFAM" id="SSF81336">
    <property type="entry name" value="F1F0 ATP synthase subunit A"/>
    <property type="match status" value="1"/>
</dbReference>
<feature type="transmembrane region" description="Helical" evidence="12">
    <location>
        <begin position="184"/>
        <end position="202"/>
    </location>
</feature>
<dbReference type="GO" id="GO:0045259">
    <property type="term" value="C:proton-transporting ATP synthase complex"/>
    <property type="evidence" value="ECO:0007669"/>
    <property type="project" value="UniProtKB-KW"/>
</dbReference>
<dbReference type="InterPro" id="IPR000568">
    <property type="entry name" value="ATP_synth_F0_asu"/>
</dbReference>
<evidence type="ECO:0000256" key="10">
    <source>
        <dbReference type="ARBA" id="ARBA00023310"/>
    </source>
</evidence>
<dbReference type="InterPro" id="IPR023011">
    <property type="entry name" value="ATP_synth_F0_asu_AS"/>
</dbReference>
<dbReference type="NCBIfam" id="TIGR01131">
    <property type="entry name" value="ATP_synt_6_or_A"/>
    <property type="match status" value="1"/>
</dbReference>
<reference evidence="13" key="1">
    <citation type="submission" date="2022-11" db="UniProtKB">
        <authorList>
            <consortium name="EnsemblMetazoa"/>
        </authorList>
    </citation>
    <scope>IDENTIFICATION</scope>
</reference>
<dbReference type="HAMAP" id="MF_01393">
    <property type="entry name" value="ATP_synth_a_bact"/>
    <property type="match status" value="1"/>
</dbReference>